<sequence length="286" mass="30788">MPELDSMLAFVAGQGDSMPPSDAHIHISDTMDASGQFVLLHYALTALQRGASVVWLCASANGLTHLAHIARKAGVNLSSSHKFSYLDAHAYMNEPSFLPALLSQLRRAIPETGIAHEIAQTLVIVDDLSVLQWCIPGSVAESHSHIVQWLRALRQTCGLRSAALATLQHSDACAVVSPNGTLDQGDERLFRYLLQTADLWVAINELPSGRAADCDGEVAVHALARPSIATTCMAEAPSPLTSFVLDRYMPSSEKCLYRILPEGTGPKQDNGTRLIARVWSRGGGLV</sequence>
<keyword evidence="4" id="KW-1185">Reference proteome</keyword>
<evidence type="ECO:0000256" key="1">
    <source>
        <dbReference type="ARBA" id="ARBA00005043"/>
    </source>
</evidence>
<comment type="caution">
    <text evidence="3">The sequence shown here is derived from an EMBL/GenBank/DDBJ whole genome shotgun (WGS) entry which is preliminary data.</text>
</comment>
<dbReference type="RefSeq" id="XP_017994183.1">
    <property type="nucleotide sequence ID" value="XM_018137483.1"/>
</dbReference>
<dbReference type="AlphaFoldDB" id="A0A0M8MZB4"/>
<reference evidence="3 4" key="1">
    <citation type="submission" date="2015-07" db="EMBL/GenBank/DDBJ databases">
        <title>Draft Genome Sequence of Malassezia furfur CBS1878 and Malassezia pachydermatis CBS1879.</title>
        <authorList>
            <person name="Triana S."/>
            <person name="Ohm R."/>
            <person name="Gonzalez A."/>
            <person name="DeCock H."/>
            <person name="Restrepo S."/>
            <person name="Celis A."/>
        </authorList>
    </citation>
    <scope>NUCLEOTIDE SEQUENCE [LARGE SCALE GENOMIC DNA]</scope>
    <source>
        <strain evidence="3 4">CBS 1879</strain>
    </source>
</reference>
<comment type="similarity">
    <text evidence="2">Belongs to the ELP6 family.</text>
</comment>
<name>A0A0M8MZB4_9BASI</name>
<protein>
    <recommendedName>
        <fullName evidence="5">Elongator complex protein 6</fullName>
    </recommendedName>
</protein>
<evidence type="ECO:0008006" key="5">
    <source>
        <dbReference type="Google" id="ProtNLM"/>
    </source>
</evidence>
<comment type="pathway">
    <text evidence="1">tRNA modification; 5-methoxycarbonylmethyl-2-thiouridine-tRNA biosynthesis.</text>
</comment>
<dbReference type="EMBL" id="LGAV01000001">
    <property type="protein sequence ID" value="KOS16551.1"/>
    <property type="molecule type" value="Genomic_DNA"/>
</dbReference>
<dbReference type="UniPathway" id="UPA00988"/>
<dbReference type="GeneID" id="28729359"/>
<dbReference type="Proteomes" id="UP000037751">
    <property type="component" value="Unassembled WGS sequence"/>
</dbReference>
<dbReference type="GO" id="GO:0033588">
    <property type="term" value="C:elongator holoenzyme complex"/>
    <property type="evidence" value="ECO:0007669"/>
    <property type="project" value="InterPro"/>
</dbReference>
<evidence type="ECO:0000313" key="3">
    <source>
        <dbReference type="EMBL" id="KOS16551.1"/>
    </source>
</evidence>
<dbReference type="VEuPathDB" id="FungiDB:Malapachy_3002"/>
<gene>
    <name evidence="3" type="ORF">Malapachy_3002</name>
</gene>
<dbReference type="Gene3D" id="3.40.50.300">
    <property type="entry name" value="P-loop containing nucleotide triphosphate hydrolases"/>
    <property type="match status" value="1"/>
</dbReference>
<dbReference type="InterPro" id="IPR027417">
    <property type="entry name" value="P-loop_NTPase"/>
</dbReference>
<evidence type="ECO:0000313" key="4">
    <source>
        <dbReference type="Proteomes" id="UP000037751"/>
    </source>
</evidence>
<proteinExistence type="inferred from homology"/>
<accession>A0A0M8MZB4</accession>
<dbReference type="PANTHER" id="PTHR16184:SF6">
    <property type="entry name" value="ELONGATOR COMPLEX PROTEIN 6"/>
    <property type="match status" value="1"/>
</dbReference>
<dbReference type="InterPro" id="IPR018627">
    <property type="entry name" value="ELP6"/>
</dbReference>
<dbReference type="GO" id="GO:0002098">
    <property type="term" value="P:tRNA wobble uridine modification"/>
    <property type="evidence" value="ECO:0007669"/>
    <property type="project" value="InterPro"/>
</dbReference>
<dbReference type="OrthoDB" id="9995306at2759"/>
<evidence type="ECO:0000256" key="2">
    <source>
        <dbReference type="ARBA" id="ARBA00008837"/>
    </source>
</evidence>
<dbReference type="PANTHER" id="PTHR16184">
    <property type="entry name" value="ELONGATOR COMPLEX PROTEIN 6"/>
    <property type="match status" value="1"/>
</dbReference>
<organism evidence="3 4">
    <name type="scientific">Malassezia pachydermatis</name>
    <dbReference type="NCBI Taxonomy" id="77020"/>
    <lineage>
        <taxon>Eukaryota</taxon>
        <taxon>Fungi</taxon>
        <taxon>Dikarya</taxon>
        <taxon>Basidiomycota</taxon>
        <taxon>Ustilaginomycotina</taxon>
        <taxon>Malasseziomycetes</taxon>
        <taxon>Malasseziales</taxon>
        <taxon>Malasseziaceae</taxon>
        <taxon>Malassezia</taxon>
    </lineage>
</organism>